<protein>
    <submittedName>
        <fullName evidence="2">YcaO-like family protein</fullName>
    </submittedName>
</protein>
<evidence type="ECO:0000313" key="2">
    <source>
        <dbReference type="EMBL" id="MBZ6076790.1"/>
    </source>
</evidence>
<dbReference type="EMBL" id="JAIRBM010000007">
    <property type="protein sequence ID" value="MBZ6076790.1"/>
    <property type="molecule type" value="Genomic_DNA"/>
</dbReference>
<evidence type="ECO:0000313" key="3">
    <source>
        <dbReference type="Proteomes" id="UP000704176"/>
    </source>
</evidence>
<accession>A0ABS7VMN2</accession>
<name>A0ABS7VMN2_9HYPH</name>
<dbReference type="PANTHER" id="PTHR37809">
    <property type="entry name" value="RIBOSOMAL PROTEIN S12 METHYLTHIOTRANSFERASE ACCESSORY FACTOR YCAO"/>
    <property type="match status" value="1"/>
</dbReference>
<dbReference type="RefSeq" id="WP_224313116.1">
    <property type="nucleotide sequence ID" value="NZ_JAIRBM010000007.1"/>
</dbReference>
<dbReference type="Proteomes" id="UP000704176">
    <property type="component" value="Unassembled WGS sequence"/>
</dbReference>
<dbReference type="InterPro" id="IPR003776">
    <property type="entry name" value="YcaO-like_dom"/>
</dbReference>
<reference evidence="2 3" key="1">
    <citation type="submission" date="2021-09" db="EMBL/GenBank/DDBJ databases">
        <title>The complete genome sequence of a new microorganism.</title>
        <authorList>
            <person name="Zi Z."/>
        </authorList>
    </citation>
    <scope>NUCLEOTIDE SEQUENCE [LARGE SCALE GENOMIC DNA]</scope>
    <source>
        <strain evidence="2 3">WGZ8</strain>
    </source>
</reference>
<dbReference type="PANTHER" id="PTHR37809:SF1">
    <property type="entry name" value="RIBOSOMAL PROTEIN S12 METHYLTHIOTRANSFERASE ACCESSORY FACTOR YCAO"/>
    <property type="match status" value="1"/>
</dbReference>
<comment type="caution">
    <text evidence="2">The sequence shown here is derived from an EMBL/GenBank/DDBJ whole genome shotgun (WGS) entry which is preliminary data.</text>
</comment>
<dbReference type="Gene3D" id="3.30.1330.230">
    <property type="match status" value="1"/>
</dbReference>
<sequence length="380" mass="41623">MRADGEPLRRWLSNLLRHRHRFGITRVGSLTRLDRVGVPVVQVVRPLALSNAVSQGKGVDMVSAAVSGIMETIETWAAERIPEAASHVSKHSALSADWMKLFSPWADSVVHSGWEALDLPMIDGWDLVSNQRVPVPLALVDTIYTYPSPHPSVFPRVTTGLGAGASLVGAIVQGALEVLERHALTRAYRTPYFYERFQIDLSTIKDGPVAALLQSLTQSGLLAAAWLANAPDTPPVYRCHVMEAEWPLELAPMPAEGSACRFTSDEALLAALLEACQARSAVIAGAREDMTRRIYPSVYERERLAEWRDQIRLPGSLPYEAERQTPPSPSTMLKAVVEAAVRAGARAVIVVPLYADDELGIYVVRVLAPPLHLWPSSRHG</sequence>
<feature type="domain" description="YcaO" evidence="1">
    <location>
        <begin position="56"/>
        <end position="380"/>
    </location>
</feature>
<evidence type="ECO:0000259" key="1">
    <source>
        <dbReference type="PROSITE" id="PS51664"/>
    </source>
</evidence>
<dbReference type="Pfam" id="PF02624">
    <property type="entry name" value="YcaO"/>
    <property type="match status" value="1"/>
</dbReference>
<dbReference type="PROSITE" id="PS51664">
    <property type="entry name" value="YCAO"/>
    <property type="match status" value="1"/>
</dbReference>
<gene>
    <name evidence="2" type="ORF">K9B37_10935</name>
</gene>
<dbReference type="NCBIfam" id="TIGR00702">
    <property type="entry name" value="YcaO-type kinase domain"/>
    <property type="match status" value="1"/>
</dbReference>
<proteinExistence type="predicted"/>
<keyword evidence="3" id="KW-1185">Reference proteome</keyword>
<organism evidence="2 3">
    <name type="scientific">Microvirga puerhi</name>
    <dbReference type="NCBI Taxonomy" id="2876078"/>
    <lineage>
        <taxon>Bacteria</taxon>
        <taxon>Pseudomonadati</taxon>
        <taxon>Pseudomonadota</taxon>
        <taxon>Alphaproteobacteria</taxon>
        <taxon>Hyphomicrobiales</taxon>
        <taxon>Methylobacteriaceae</taxon>
        <taxon>Microvirga</taxon>
    </lineage>
</organism>